<dbReference type="Proteomes" id="UP000053831">
    <property type="component" value="Unassembled WGS sequence"/>
</dbReference>
<dbReference type="PANTHER" id="PTHR46462:SF3">
    <property type="entry name" value="UPSET, ISOFORM A"/>
    <property type="match status" value="1"/>
</dbReference>
<feature type="region of interest" description="Disordered" evidence="5">
    <location>
        <begin position="490"/>
        <end position="529"/>
    </location>
</feature>
<dbReference type="Pfam" id="PF00856">
    <property type="entry name" value="SET"/>
    <property type="match status" value="1"/>
</dbReference>
<dbReference type="PANTHER" id="PTHR46462">
    <property type="entry name" value="UPSET, ISOFORM A"/>
    <property type="match status" value="1"/>
</dbReference>
<dbReference type="PROSITE" id="PS50280">
    <property type="entry name" value="SET"/>
    <property type="match status" value="1"/>
</dbReference>
<evidence type="ECO:0000256" key="3">
    <source>
        <dbReference type="ARBA" id="ARBA00022833"/>
    </source>
</evidence>
<dbReference type="InterPro" id="IPR011011">
    <property type="entry name" value="Znf_FYVE_PHD"/>
</dbReference>
<feature type="compositionally biased region" description="Basic residues" evidence="5">
    <location>
        <begin position="124"/>
        <end position="137"/>
    </location>
</feature>
<evidence type="ECO:0000256" key="1">
    <source>
        <dbReference type="ARBA" id="ARBA00022723"/>
    </source>
</evidence>
<dbReference type="InterPro" id="IPR019787">
    <property type="entry name" value="Znf_PHD-finger"/>
</dbReference>
<dbReference type="GO" id="GO:0034967">
    <property type="term" value="C:Set3 complex"/>
    <property type="evidence" value="ECO:0007669"/>
    <property type="project" value="TreeGrafter"/>
</dbReference>
<dbReference type="EMBL" id="LGSR01000022">
    <property type="protein sequence ID" value="KOS17954.1"/>
    <property type="molecule type" value="Genomic_DNA"/>
</dbReference>
<dbReference type="Pfam" id="PF00628">
    <property type="entry name" value="PHD"/>
    <property type="match status" value="1"/>
</dbReference>
<dbReference type="Gene3D" id="3.30.40.10">
    <property type="entry name" value="Zinc/RING finger domain, C3HC4 (zinc finger)"/>
    <property type="match status" value="1"/>
</dbReference>
<feature type="compositionally biased region" description="Low complexity" evidence="5">
    <location>
        <begin position="771"/>
        <end position="794"/>
    </location>
</feature>
<dbReference type="InterPro" id="IPR046341">
    <property type="entry name" value="SET_dom_sf"/>
</dbReference>
<dbReference type="GO" id="GO:0070210">
    <property type="term" value="C:Rpd3L-Expanded complex"/>
    <property type="evidence" value="ECO:0007669"/>
    <property type="project" value="TreeGrafter"/>
</dbReference>
<keyword evidence="2" id="KW-0863">Zinc-finger</keyword>
<keyword evidence="3" id="KW-0862">Zinc</keyword>
<dbReference type="SUPFAM" id="SSF82199">
    <property type="entry name" value="SET domain"/>
    <property type="match status" value="1"/>
</dbReference>
<dbReference type="SUPFAM" id="SSF57903">
    <property type="entry name" value="FYVE/PHD zinc finger"/>
    <property type="match status" value="1"/>
</dbReference>
<feature type="region of interest" description="Disordered" evidence="5">
    <location>
        <begin position="541"/>
        <end position="636"/>
    </location>
</feature>
<organism evidence="7 8">
    <name type="scientific">Escovopsis weberi</name>
    <dbReference type="NCBI Taxonomy" id="150374"/>
    <lineage>
        <taxon>Eukaryota</taxon>
        <taxon>Fungi</taxon>
        <taxon>Dikarya</taxon>
        <taxon>Ascomycota</taxon>
        <taxon>Pezizomycotina</taxon>
        <taxon>Sordariomycetes</taxon>
        <taxon>Hypocreomycetidae</taxon>
        <taxon>Hypocreales</taxon>
        <taxon>Hypocreaceae</taxon>
        <taxon>Escovopsis</taxon>
    </lineage>
</organism>
<sequence>MTDKLAVLSTQAAVSSQANPPGPVDAIPNSDVIHHAEAADEEPYTIKCICKFKGDDGNTIYCETCDTWQHIDCFYPDNREEAIREDFAHSCADCNPRPLNRQKAIERVSQLGTSKGESDNSDKKTKRTPSKSHKKKSKPSDAPVNGHFGSIEGGKHASSNDPHHNHHPSKKSKTSHRPSLSLSSQPPKRSPSFGHPRSNPTHPPSPATTPPDLPDDFQIHHYSAGFCALYNELDVPDSHNNAFASLAIPTALSRWLREPDVMKQEVGRTRAEVFQDDHALLNDSQPKLEVKDTTRSIDPSTILRWRFVKSTVPIDKDVPLIELNGEIGFQKDYCADVDNLWADLSSPLPFVFFHPVLPLYIDTRKEGSLARFVRRSCKPNAQLDTFLTGGSEYHFWLVSDRYIPAHEQITLPWDFRLEKSVCAKWLHLLGLSEDDGAAQDEFDLDESEYTAISNWIDRILSEYGGCACNLENNCAFARFHRHYLFGKSQARNAKKRSRTKPRPHTVSPTETSHATNSRSASEGRLDDMVDKDVKDDVAMMRGKPPLEERPPPRQGSFDQLGILTEPTDRDKRKVAMVEDSFRRMEQQQQPPRKKKRVSDGTPSASSKNRSRNPSSAPTPGAPPPAGPRPAYCDAGTQTDPVPGVWFSEPAKSVCPPKRIISLSKRLLSHRHKWRADLERRLSISSVATAADVAVETTPQILEEKLGFLKPIEEETSVPMDSQAGDAEPPAVPAAEPPTVGDEKDESLPQAKMADLRIETSSVPILDTSGASGSKTTSPLSTTSPITTPAAAPGSLSGSHSAVVNGPAVNPSPIKKKLTLSDYTKSRMNKTAIKSTSSTVGPASAKTSPAEDIKIEVTAEPMAIDKVDGVSSPSAKAAPANM</sequence>
<dbReference type="InterPro" id="IPR013083">
    <property type="entry name" value="Znf_RING/FYVE/PHD"/>
</dbReference>
<gene>
    <name evidence="7" type="ORF">ESCO_003131</name>
</gene>
<feature type="compositionally biased region" description="Basic and acidic residues" evidence="5">
    <location>
        <begin position="566"/>
        <end position="585"/>
    </location>
</feature>
<protein>
    <submittedName>
        <fullName evidence="7">SET domain-containing protein 3</fullName>
    </submittedName>
</protein>
<proteinExistence type="predicted"/>
<feature type="compositionally biased region" description="Pro residues" evidence="5">
    <location>
        <begin position="201"/>
        <end position="212"/>
    </location>
</feature>
<dbReference type="STRING" id="150374.A0A0M8N0C4"/>
<evidence type="ECO:0000259" key="6">
    <source>
        <dbReference type="PROSITE" id="PS50280"/>
    </source>
</evidence>
<feature type="domain" description="SET" evidence="6">
    <location>
        <begin position="286"/>
        <end position="414"/>
    </location>
</feature>
<evidence type="ECO:0000256" key="2">
    <source>
        <dbReference type="ARBA" id="ARBA00022771"/>
    </source>
</evidence>
<evidence type="ECO:0000256" key="5">
    <source>
        <dbReference type="SAM" id="MobiDB-lite"/>
    </source>
</evidence>
<evidence type="ECO:0000313" key="7">
    <source>
        <dbReference type="EMBL" id="KOS17954.1"/>
    </source>
</evidence>
<dbReference type="InterPro" id="IPR001214">
    <property type="entry name" value="SET_dom"/>
</dbReference>
<keyword evidence="1" id="KW-0479">Metal-binding</keyword>
<keyword evidence="8" id="KW-1185">Reference proteome</keyword>
<dbReference type="GO" id="GO:0008270">
    <property type="term" value="F:zinc ion binding"/>
    <property type="evidence" value="ECO:0007669"/>
    <property type="project" value="UniProtKB-KW"/>
</dbReference>
<feature type="region of interest" description="Disordered" evidence="5">
    <location>
        <begin position="717"/>
        <end position="798"/>
    </location>
</feature>
<feature type="compositionally biased region" description="Basic residues" evidence="5">
    <location>
        <begin position="164"/>
        <end position="176"/>
    </location>
</feature>
<feature type="compositionally biased region" description="Basic residues" evidence="5">
    <location>
        <begin position="492"/>
        <end position="503"/>
    </location>
</feature>
<keyword evidence="4" id="KW-0156">Chromatin regulator</keyword>
<evidence type="ECO:0000256" key="4">
    <source>
        <dbReference type="ARBA" id="ARBA00022853"/>
    </source>
</evidence>
<accession>A0A0M8N0C4</accession>
<comment type="caution">
    <text evidence="7">The sequence shown here is derived from an EMBL/GenBank/DDBJ whole genome shotgun (WGS) entry which is preliminary data.</text>
</comment>
<dbReference type="AlphaFoldDB" id="A0A0M8N0C4"/>
<dbReference type="GO" id="GO:0006355">
    <property type="term" value="P:regulation of DNA-templated transcription"/>
    <property type="evidence" value="ECO:0007669"/>
    <property type="project" value="TreeGrafter"/>
</dbReference>
<dbReference type="Gene3D" id="2.170.270.10">
    <property type="entry name" value="SET domain"/>
    <property type="match status" value="1"/>
</dbReference>
<feature type="region of interest" description="Disordered" evidence="5">
    <location>
        <begin position="110"/>
        <end position="217"/>
    </location>
</feature>
<dbReference type="SMART" id="SM00317">
    <property type="entry name" value="SET"/>
    <property type="match status" value="1"/>
</dbReference>
<feature type="compositionally biased region" description="Polar residues" evidence="5">
    <location>
        <begin position="506"/>
        <end position="520"/>
    </location>
</feature>
<dbReference type="OrthoDB" id="1928087at2759"/>
<reference evidence="7 8" key="1">
    <citation type="submission" date="2015-07" db="EMBL/GenBank/DDBJ databases">
        <title>The genome of the fungus Escovopsis weberi, a specialized disease agent of ant agriculture.</title>
        <authorList>
            <person name="de Man T.J."/>
            <person name="Stajich J.E."/>
            <person name="Kubicek C.P."/>
            <person name="Chenthamara K."/>
            <person name="Atanasova L."/>
            <person name="Druzhinina I.S."/>
            <person name="Birnbaum S."/>
            <person name="Barribeau S.M."/>
            <person name="Teiling C."/>
            <person name="Suen G."/>
            <person name="Currie C."/>
            <person name="Gerardo N.M."/>
        </authorList>
    </citation>
    <scope>NUCLEOTIDE SEQUENCE [LARGE SCALE GENOMIC DNA]</scope>
</reference>
<name>A0A0M8N0C4_ESCWE</name>
<dbReference type="GO" id="GO:0006325">
    <property type="term" value="P:chromatin organization"/>
    <property type="evidence" value="ECO:0007669"/>
    <property type="project" value="UniProtKB-KW"/>
</dbReference>
<feature type="compositionally biased region" description="Basic and acidic residues" evidence="5">
    <location>
        <begin position="541"/>
        <end position="551"/>
    </location>
</feature>
<evidence type="ECO:0000313" key="8">
    <source>
        <dbReference type="Proteomes" id="UP000053831"/>
    </source>
</evidence>